<dbReference type="EMBL" id="CM000881">
    <property type="protein sequence ID" value="KQK11227.1"/>
    <property type="molecule type" value="Genomic_DNA"/>
</dbReference>
<evidence type="ECO:0000256" key="1">
    <source>
        <dbReference type="ARBA" id="ARBA00022723"/>
    </source>
</evidence>
<reference evidence="7 8" key="1">
    <citation type="journal article" date="2010" name="Nature">
        <title>Genome sequencing and analysis of the model grass Brachypodium distachyon.</title>
        <authorList>
            <consortium name="International Brachypodium Initiative"/>
        </authorList>
    </citation>
    <scope>NUCLEOTIDE SEQUENCE [LARGE SCALE GENOMIC DNA]</scope>
    <source>
        <strain evidence="7 8">Bd21</strain>
    </source>
</reference>
<dbReference type="SMART" id="SM00184">
    <property type="entry name" value="RING"/>
    <property type="match status" value="1"/>
</dbReference>
<accession>A0A0Q3IZV4</accession>
<evidence type="ECO:0000313" key="7">
    <source>
        <dbReference type="EMBL" id="KQK11227.1"/>
    </source>
</evidence>
<feature type="compositionally biased region" description="Polar residues" evidence="5">
    <location>
        <begin position="1"/>
        <end position="12"/>
    </location>
</feature>
<dbReference type="OrthoDB" id="6105938at2759"/>
<dbReference type="InterPro" id="IPR013083">
    <property type="entry name" value="Znf_RING/FYVE/PHD"/>
</dbReference>
<dbReference type="GO" id="GO:0006511">
    <property type="term" value="P:ubiquitin-dependent protein catabolic process"/>
    <property type="evidence" value="ECO:0000318"/>
    <property type="project" value="GO_Central"/>
</dbReference>
<evidence type="ECO:0000259" key="6">
    <source>
        <dbReference type="PROSITE" id="PS50089"/>
    </source>
</evidence>
<dbReference type="ExpressionAtlas" id="A0A0Q3IZV4">
    <property type="expression patterns" value="baseline"/>
</dbReference>
<dbReference type="EnsemblPlants" id="KQK11227">
    <property type="protein sequence ID" value="KQK11227"/>
    <property type="gene ID" value="BRADI_2g58878v3"/>
</dbReference>
<evidence type="ECO:0000313" key="9">
    <source>
        <dbReference type="Proteomes" id="UP000008810"/>
    </source>
</evidence>
<evidence type="ECO:0000256" key="5">
    <source>
        <dbReference type="SAM" id="MobiDB-lite"/>
    </source>
</evidence>
<name>A0A0Q3IZV4_BRADI</name>
<dbReference type="InterPro" id="IPR049627">
    <property type="entry name" value="SLX8"/>
</dbReference>
<evidence type="ECO:0000256" key="2">
    <source>
        <dbReference type="ARBA" id="ARBA00022771"/>
    </source>
</evidence>
<reference evidence="7" key="2">
    <citation type="submission" date="2017-06" db="EMBL/GenBank/DDBJ databases">
        <title>WGS assembly of Brachypodium distachyon.</title>
        <authorList>
            <consortium name="The International Brachypodium Initiative"/>
            <person name="Lucas S."/>
            <person name="Harmon-Smith M."/>
            <person name="Lail K."/>
            <person name="Tice H."/>
            <person name="Grimwood J."/>
            <person name="Bruce D."/>
            <person name="Barry K."/>
            <person name="Shu S."/>
            <person name="Lindquist E."/>
            <person name="Wang M."/>
            <person name="Pitluck S."/>
            <person name="Vogel J.P."/>
            <person name="Garvin D.F."/>
            <person name="Mockler T.C."/>
            <person name="Schmutz J."/>
            <person name="Rokhsar D."/>
            <person name="Bevan M.W."/>
        </authorList>
    </citation>
    <scope>NUCLEOTIDE SEQUENCE</scope>
    <source>
        <strain evidence="7">Bd21</strain>
    </source>
</reference>
<keyword evidence="3" id="KW-0862">Zinc</keyword>
<dbReference type="InterPro" id="IPR001841">
    <property type="entry name" value="Znf_RING"/>
</dbReference>
<dbReference type="PROSITE" id="PS00518">
    <property type="entry name" value="ZF_RING_1"/>
    <property type="match status" value="1"/>
</dbReference>
<keyword evidence="1" id="KW-0479">Metal-binding</keyword>
<dbReference type="AlphaFoldDB" id="A0A0Q3IZV4"/>
<keyword evidence="9" id="KW-1185">Reference proteome</keyword>
<proteinExistence type="predicted"/>
<dbReference type="InterPro" id="IPR017907">
    <property type="entry name" value="Znf_RING_CS"/>
</dbReference>
<protein>
    <recommendedName>
        <fullName evidence="6">RING-type domain-containing protein</fullName>
    </recommendedName>
</protein>
<dbReference type="Proteomes" id="UP000008810">
    <property type="component" value="Chromosome 2"/>
</dbReference>
<sequence length="169" mass="18512">MDMRQTVQANQVGGSGVGSAANEPLQDQQMLDVTDLDAEEPQLETLRDNTRQKIWTTTIQPHVQSAMIELNRMWAFSTINGTTVPTLGITRGPLSSAAMDPLNAYMGTSLPAKFSCPICHGELVIASSTLCGHIFCLECVKTAVKLQRKCPTCRTSLPMDGYHRIYLPD</sequence>
<feature type="domain" description="RING-type" evidence="6">
    <location>
        <begin position="116"/>
        <end position="154"/>
    </location>
</feature>
<keyword evidence="2 4" id="KW-0863">Zinc-finger</keyword>
<dbReference type="STRING" id="15368.A0A0Q3IZV4"/>
<organism evidence="7">
    <name type="scientific">Brachypodium distachyon</name>
    <name type="common">Purple false brome</name>
    <name type="synonym">Trachynia distachya</name>
    <dbReference type="NCBI Taxonomy" id="15368"/>
    <lineage>
        <taxon>Eukaryota</taxon>
        <taxon>Viridiplantae</taxon>
        <taxon>Streptophyta</taxon>
        <taxon>Embryophyta</taxon>
        <taxon>Tracheophyta</taxon>
        <taxon>Spermatophyta</taxon>
        <taxon>Magnoliopsida</taxon>
        <taxon>Liliopsida</taxon>
        <taxon>Poales</taxon>
        <taxon>Poaceae</taxon>
        <taxon>BOP clade</taxon>
        <taxon>Pooideae</taxon>
        <taxon>Stipodae</taxon>
        <taxon>Brachypodieae</taxon>
        <taxon>Brachypodium</taxon>
    </lineage>
</organism>
<dbReference type="GO" id="GO:0005634">
    <property type="term" value="C:nucleus"/>
    <property type="evidence" value="ECO:0000318"/>
    <property type="project" value="GO_Central"/>
</dbReference>
<dbReference type="Gramene" id="KQK11227">
    <property type="protein sequence ID" value="KQK11227"/>
    <property type="gene ID" value="BRADI_2g58878v3"/>
</dbReference>
<gene>
    <name evidence="7" type="ORF">BRADI_2g58878v3</name>
</gene>
<dbReference type="InParanoid" id="A0A0Q3IZV4"/>
<dbReference type="PANTHER" id="PTHR47094">
    <property type="entry name" value="ELFLESS, ISOFORM B"/>
    <property type="match status" value="1"/>
</dbReference>
<dbReference type="GO" id="GO:0032183">
    <property type="term" value="F:SUMO binding"/>
    <property type="evidence" value="ECO:0000318"/>
    <property type="project" value="GO_Central"/>
</dbReference>
<dbReference type="Gene3D" id="3.30.40.10">
    <property type="entry name" value="Zinc/RING finger domain, C3HC4 (zinc finger)"/>
    <property type="match status" value="1"/>
</dbReference>
<evidence type="ECO:0000256" key="4">
    <source>
        <dbReference type="PROSITE-ProRule" id="PRU00175"/>
    </source>
</evidence>
<dbReference type="GO" id="GO:0061630">
    <property type="term" value="F:ubiquitin protein ligase activity"/>
    <property type="evidence" value="ECO:0007669"/>
    <property type="project" value="InterPro"/>
</dbReference>
<evidence type="ECO:0000256" key="3">
    <source>
        <dbReference type="ARBA" id="ARBA00022833"/>
    </source>
</evidence>
<dbReference type="GO" id="GO:0008270">
    <property type="term" value="F:zinc ion binding"/>
    <property type="evidence" value="ECO:0007669"/>
    <property type="project" value="UniProtKB-KW"/>
</dbReference>
<dbReference type="PANTHER" id="PTHR47094:SF20">
    <property type="entry name" value="OS09G0504700 PROTEIN"/>
    <property type="match status" value="1"/>
</dbReference>
<feature type="region of interest" description="Disordered" evidence="5">
    <location>
        <begin position="1"/>
        <end position="23"/>
    </location>
</feature>
<evidence type="ECO:0000313" key="8">
    <source>
        <dbReference type="EnsemblPlants" id="KQK11227"/>
    </source>
</evidence>
<reference evidence="8" key="3">
    <citation type="submission" date="2018-08" db="UniProtKB">
        <authorList>
            <consortium name="EnsemblPlants"/>
        </authorList>
    </citation>
    <scope>IDENTIFICATION</scope>
    <source>
        <strain evidence="8">cv. Bd21</strain>
    </source>
</reference>
<dbReference type="PROSITE" id="PS50089">
    <property type="entry name" value="ZF_RING_2"/>
    <property type="match status" value="1"/>
</dbReference>
<dbReference type="SUPFAM" id="SSF57850">
    <property type="entry name" value="RING/U-box"/>
    <property type="match status" value="1"/>
</dbReference>
<dbReference type="Pfam" id="PF13923">
    <property type="entry name" value="zf-C3HC4_2"/>
    <property type="match status" value="1"/>
</dbReference>